<comment type="similarity">
    <text evidence="1">Belongs to the glycosyl hydrolase 39 family.</text>
</comment>
<organism evidence="8 9">
    <name type="scientific">Solibaculum mannosilyticum</name>
    <dbReference type="NCBI Taxonomy" id="2780922"/>
    <lineage>
        <taxon>Bacteria</taxon>
        <taxon>Bacillati</taxon>
        <taxon>Bacillota</taxon>
        <taxon>Clostridia</taxon>
        <taxon>Eubacteriales</taxon>
        <taxon>Oscillospiraceae</taxon>
        <taxon>Solibaculum</taxon>
    </lineage>
</organism>
<dbReference type="GO" id="GO:0003700">
    <property type="term" value="F:DNA-binding transcription factor activity"/>
    <property type="evidence" value="ECO:0007669"/>
    <property type="project" value="InterPro"/>
</dbReference>
<dbReference type="AlphaFoldDB" id="A0A7I8D710"/>
<dbReference type="SUPFAM" id="SSF51011">
    <property type="entry name" value="Glycosyl hydrolase domain"/>
    <property type="match status" value="1"/>
</dbReference>
<dbReference type="InterPro" id="IPR003313">
    <property type="entry name" value="AraC-bd"/>
</dbReference>
<feature type="domain" description="HTH araC/xylS-type" evidence="7">
    <location>
        <begin position="175"/>
        <end position="273"/>
    </location>
</feature>
<keyword evidence="6" id="KW-0326">Glycosidase</keyword>
<dbReference type="Gene3D" id="3.20.20.80">
    <property type="entry name" value="Glycosidases"/>
    <property type="match status" value="1"/>
</dbReference>
<evidence type="ECO:0000256" key="6">
    <source>
        <dbReference type="ARBA" id="ARBA00023295"/>
    </source>
</evidence>
<dbReference type="GO" id="GO:0004553">
    <property type="term" value="F:hydrolase activity, hydrolyzing O-glycosyl compounds"/>
    <property type="evidence" value="ECO:0007669"/>
    <property type="project" value="InterPro"/>
</dbReference>
<evidence type="ECO:0000256" key="3">
    <source>
        <dbReference type="ARBA" id="ARBA00023015"/>
    </source>
</evidence>
<dbReference type="KEGG" id="sman:C12CBH8_21410"/>
<dbReference type="EMBL" id="AP023321">
    <property type="protein sequence ID" value="BCI61502.1"/>
    <property type="molecule type" value="Genomic_DNA"/>
</dbReference>
<dbReference type="RefSeq" id="WP_215533236.1">
    <property type="nucleotide sequence ID" value="NZ_AP023321.1"/>
</dbReference>
<reference evidence="9" key="1">
    <citation type="submission" date="2020-07" db="EMBL/GenBank/DDBJ databases">
        <title>Complete genome sequencing of Clostridia bacterium strain 12CBH8.</title>
        <authorList>
            <person name="Sakamoto M."/>
            <person name="Murakami T."/>
            <person name="Mori H."/>
        </authorList>
    </citation>
    <scope>NUCLEOTIDE SEQUENCE [LARGE SCALE GENOMIC DNA]</scope>
    <source>
        <strain evidence="9">12CBH8</strain>
    </source>
</reference>
<keyword evidence="3" id="KW-0805">Transcription regulation</keyword>
<dbReference type="InterPro" id="IPR009057">
    <property type="entry name" value="Homeodomain-like_sf"/>
</dbReference>
<evidence type="ECO:0000256" key="4">
    <source>
        <dbReference type="ARBA" id="ARBA00023125"/>
    </source>
</evidence>
<dbReference type="PANTHER" id="PTHR43280">
    <property type="entry name" value="ARAC-FAMILY TRANSCRIPTIONAL REGULATOR"/>
    <property type="match status" value="1"/>
</dbReference>
<name>A0A7I8D710_9FIRM</name>
<dbReference type="SUPFAM" id="SSF46689">
    <property type="entry name" value="Homeodomain-like"/>
    <property type="match status" value="2"/>
</dbReference>
<dbReference type="InterPro" id="IPR017853">
    <property type="entry name" value="GH"/>
</dbReference>
<dbReference type="GO" id="GO:0043565">
    <property type="term" value="F:sequence-specific DNA binding"/>
    <property type="evidence" value="ECO:0007669"/>
    <property type="project" value="InterPro"/>
</dbReference>
<evidence type="ECO:0000256" key="1">
    <source>
        <dbReference type="ARBA" id="ARBA00008875"/>
    </source>
</evidence>
<dbReference type="InterPro" id="IPR049166">
    <property type="entry name" value="GH39_cat"/>
</dbReference>
<sequence length="819" mass="94322">MASDENGTVILGYYPGLPITLSWGTKVRTGWHYHRGLHLLYVVEGSLSFSLEDRSYTILPNQLGILNSMQLHEGDDKKTSGRWIDFCIELEDYETLWPELRGLYFNIQDSTAKREEVSSVYQLFANIVREASERKKGFAVRIHSLCDRMIVLLATHFSYPRSDMPSGLEGDRQLETVLEYIDTNYGQSWSLGKLASKACLSPQYLSRRFSNRMGMPLSEYINTVRVKKSLPDIIAGNQSVHEIAQSYGFANITSYYKMFRKIFHTTPHQYFKKYQEEVESSAHQEAEQADQFGNLFSYISMNHQESDLDNVGPPDLHISVDLGSRIRCLNKSWGRVCCLGRISDSMDFGWREQVVRVQRDLSFEYMICNDFNGVMIESERENDGAMSYQFGRLNHYLDFLRSMHLKPMIELGFVPSQIAEDVHLPAYVYPPNDLSAWCDMVHKIMNHIVNRYGRHEVRNWKFCIWHNPDSRAFWPDRRERFAELFIRTYQIIKRVDPEIQVGGCGFRWQTAHHGWLQNFSEYLKKDSISPDFLSFCLHGVQSQSDQVPMSVGDLSFLDVKKQLHFGEPDSCIREVREIRSLLESLHWGGKPLWITNFNIHGYVDDPIHDTNFMAAFLVKNMLAVCNEVESISFCPVIDRLGSGRYPGIFHGGCGLLTRNGIPKGSYNALLLLDKLGDMVVEQGDSYIVTSSQDGNYQILCYNYCHYNQEYSKTNVPGLYDKDRFNDFAQESSLSFQFELKGIRGHYRIKHTSINRSSGSALDAWIRMGMPEHCLDDEVDILKSRSVPDCTIKTVTYDGTANLQLILEPHEVALVELIRN</sequence>
<dbReference type="Pfam" id="PF12833">
    <property type="entry name" value="HTH_18"/>
    <property type="match status" value="1"/>
</dbReference>
<proteinExistence type="inferred from homology"/>
<evidence type="ECO:0000259" key="7">
    <source>
        <dbReference type="PROSITE" id="PS01124"/>
    </source>
</evidence>
<dbReference type="InterPro" id="IPR018060">
    <property type="entry name" value="HTH_AraC"/>
</dbReference>
<dbReference type="PANTHER" id="PTHR43280:SF2">
    <property type="entry name" value="HTH-TYPE TRANSCRIPTIONAL REGULATOR EXSA"/>
    <property type="match status" value="1"/>
</dbReference>
<dbReference type="Gene3D" id="2.60.40.1500">
    <property type="entry name" value="Glycosyl hydrolase domain, family 39"/>
    <property type="match status" value="1"/>
</dbReference>
<dbReference type="InterPro" id="IPR037923">
    <property type="entry name" value="HTH-like"/>
</dbReference>
<evidence type="ECO:0000256" key="5">
    <source>
        <dbReference type="ARBA" id="ARBA00023163"/>
    </source>
</evidence>
<evidence type="ECO:0000313" key="9">
    <source>
        <dbReference type="Proteomes" id="UP000593890"/>
    </source>
</evidence>
<dbReference type="PRINTS" id="PR00745">
    <property type="entry name" value="GLHYDRLASE39"/>
</dbReference>
<dbReference type="PROSITE" id="PS01124">
    <property type="entry name" value="HTH_ARAC_FAMILY_2"/>
    <property type="match status" value="1"/>
</dbReference>
<dbReference type="GO" id="GO:0005975">
    <property type="term" value="P:carbohydrate metabolic process"/>
    <property type="evidence" value="ECO:0007669"/>
    <property type="project" value="InterPro"/>
</dbReference>
<dbReference type="InterPro" id="IPR000514">
    <property type="entry name" value="Glyco_hydro_39"/>
</dbReference>
<dbReference type="SMART" id="SM00342">
    <property type="entry name" value="HTH_ARAC"/>
    <property type="match status" value="1"/>
</dbReference>
<dbReference type="SUPFAM" id="SSF51445">
    <property type="entry name" value="(Trans)glycosidases"/>
    <property type="match status" value="1"/>
</dbReference>
<protein>
    <recommendedName>
        <fullName evidence="7">HTH araC/xylS-type domain-containing protein</fullName>
    </recommendedName>
</protein>
<gene>
    <name evidence="8" type="ORF">C12CBH8_21410</name>
</gene>
<accession>A0A7I8D710</accession>
<keyword evidence="9" id="KW-1185">Reference proteome</keyword>
<dbReference type="Pfam" id="PF01229">
    <property type="entry name" value="Glyco_hydro_39"/>
    <property type="match status" value="1"/>
</dbReference>
<dbReference type="SUPFAM" id="SSF51215">
    <property type="entry name" value="Regulatory protein AraC"/>
    <property type="match status" value="1"/>
</dbReference>
<dbReference type="Gene3D" id="1.10.10.60">
    <property type="entry name" value="Homeodomain-like"/>
    <property type="match status" value="2"/>
</dbReference>
<keyword evidence="5" id="KW-0804">Transcription</keyword>
<dbReference type="Proteomes" id="UP000593890">
    <property type="component" value="Chromosome"/>
</dbReference>
<evidence type="ECO:0000256" key="2">
    <source>
        <dbReference type="ARBA" id="ARBA00022801"/>
    </source>
</evidence>
<keyword evidence="2" id="KW-0378">Hydrolase</keyword>
<dbReference type="Pfam" id="PF02311">
    <property type="entry name" value="AraC_binding"/>
    <property type="match status" value="1"/>
</dbReference>
<evidence type="ECO:0000313" key="8">
    <source>
        <dbReference type="EMBL" id="BCI61502.1"/>
    </source>
</evidence>
<keyword evidence="4" id="KW-0238">DNA-binding</keyword>